<dbReference type="Proteomes" id="UP000003781">
    <property type="component" value="Unassembled WGS sequence"/>
</dbReference>
<name>A3IYY4_9CHRO</name>
<proteinExistence type="predicted"/>
<gene>
    <name evidence="2" type="ORF">CY0110_14860</name>
</gene>
<evidence type="ECO:0000256" key="1">
    <source>
        <dbReference type="SAM" id="MobiDB-lite"/>
    </source>
</evidence>
<sequence length="45" mass="5641">MQKTKQLTSQNDNCSQSDQQKIEQRYDEWLEREMLWQDYGAFYNY</sequence>
<feature type="compositionally biased region" description="Low complexity" evidence="1">
    <location>
        <begin position="9"/>
        <end position="19"/>
    </location>
</feature>
<dbReference type="AlphaFoldDB" id="A3IYY4"/>
<keyword evidence="3" id="KW-1185">Reference proteome</keyword>
<reference evidence="2 3" key="1">
    <citation type="submission" date="2007-03" db="EMBL/GenBank/DDBJ databases">
        <authorList>
            <person name="Stal L."/>
            <person name="Ferriera S."/>
            <person name="Johnson J."/>
            <person name="Kravitz S."/>
            <person name="Beeson K."/>
            <person name="Sutton G."/>
            <person name="Rogers Y.-H."/>
            <person name="Friedman R."/>
            <person name="Frazier M."/>
            <person name="Venter J.C."/>
        </authorList>
    </citation>
    <scope>NUCLEOTIDE SEQUENCE [LARGE SCALE GENOMIC DNA]</scope>
    <source>
        <strain evidence="2 3">CCY0110</strain>
    </source>
</reference>
<comment type="caution">
    <text evidence="2">The sequence shown here is derived from an EMBL/GenBank/DDBJ whole genome shotgun (WGS) entry which is preliminary data.</text>
</comment>
<feature type="region of interest" description="Disordered" evidence="1">
    <location>
        <begin position="1"/>
        <end position="22"/>
    </location>
</feature>
<evidence type="ECO:0000313" key="2">
    <source>
        <dbReference type="EMBL" id="EAZ88324.1"/>
    </source>
</evidence>
<organism evidence="2 3">
    <name type="scientific">Crocosphaera chwakensis CCY0110</name>
    <dbReference type="NCBI Taxonomy" id="391612"/>
    <lineage>
        <taxon>Bacteria</taxon>
        <taxon>Bacillati</taxon>
        <taxon>Cyanobacteriota</taxon>
        <taxon>Cyanophyceae</taxon>
        <taxon>Oscillatoriophycideae</taxon>
        <taxon>Chroococcales</taxon>
        <taxon>Aphanothecaceae</taxon>
        <taxon>Crocosphaera</taxon>
        <taxon>Crocosphaera chwakensis</taxon>
    </lineage>
</organism>
<accession>A3IYY4</accession>
<evidence type="ECO:0000313" key="3">
    <source>
        <dbReference type="Proteomes" id="UP000003781"/>
    </source>
</evidence>
<dbReference type="EMBL" id="AAXW01000090">
    <property type="protein sequence ID" value="EAZ88324.1"/>
    <property type="molecule type" value="Genomic_DNA"/>
</dbReference>
<protein>
    <submittedName>
        <fullName evidence="2">Uncharacterized protein</fullName>
    </submittedName>
</protein>
<dbReference type="RefSeq" id="WP_008278600.1">
    <property type="nucleotide sequence ID" value="NZ_AAXW01000090.1"/>
</dbReference>